<evidence type="ECO:0000313" key="4">
    <source>
        <dbReference type="Proteomes" id="UP001163821"/>
    </source>
</evidence>
<keyword evidence="1" id="KW-0732">Signal</keyword>
<protein>
    <submittedName>
        <fullName evidence="3">DUF1080 domain-containing protein</fullName>
    </submittedName>
</protein>
<comment type="caution">
    <text evidence="3">The sequence shown here is derived from an EMBL/GenBank/DDBJ whole genome shotgun (WGS) entry which is preliminary data.</text>
</comment>
<proteinExistence type="predicted"/>
<dbReference type="InterPro" id="IPR010496">
    <property type="entry name" value="AL/BT2_dom"/>
</dbReference>
<dbReference type="AlphaFoldDB" id="A0AA41Y0G0"/>
<accession>A0AA41Y0G0</accession>
<sequence length="262" mass="28971">MRKSVCFFILLALTIGSTASAQPMKSLFNGKNLKNWDIFIGTALKGFDDLKLKATPESTFSVVEKDGEKLIRVSGDVNASLATKKEYENYHLRLEYRWGEAVYTSRNSGLLYHSYGPFGAGIGTWMSSIELQLMHENLGDAYMMADTYAEISVSEVGQNKVFDKAGKSLAFGNDQNGGKMARKQQHAEKPLGEWNVVDLYCLGNTAIHVVNGVKVMECRNTGKLGNGTVVPLSKGKIQLQSEGGEFFIRNIQLEKINRLPSN</sequence>
<dbReference type="GO" id="GO:0016787">
    <property type="term" value="F:hydrolase activity"/>
    <property type="evidence" value="ECO:0007669"/>
    <property type="project" value="InterPro"/>
</dbReference>
<dbReference type="EMBL" id="JAPAAF010000001">
    <property type="protein sequence ID" value="MCW0481169.1"/>
    <property type="molecule type" value="Genomic_DNA"/>
</dbReference>
<reference evidence="3" key="1">
    <citation type="submission" date="2022-10" db="EMBL/GenBank/DDBJ databases">
        <title>Gaoshiqiia sediminis gen. nov., sp. nov., isolated from coastal sediment.</title>
        <authorList>
            <person name="Yu W.X."/>
            <person name="Mu D.S."/>
            <person name="Du J.Z."/>
            <person name="Liang Y.Q."/>
        </authorList>
    </citation>
    <scope>NUCLEOTIDE SEQUENCE</scope>
    <source>
        <strain evidence="3">A06</strain>
    </source>
</reference>
<evidence type="ECO:0000313" key="3">
    <source>
        <dbReference type="EMBL" id="MCW0481169.1"/>
    </source>
</evidence>
<evidence type="ECO:0000256" key="1">
    <source>
        <dbReference type="SAM" id="SignalP"/>
    </source>
</evidence>
<keyword evidence="4" id="KW-1185">Reference proteome</keyword>
<dbReference type="Gene3D" id="2.60.120.560">
    <property type="entry name" value="Exo-inulinase, domain 1"/>
    <property type="match status" value="1"/>
</dbReference>
<evidence type="ECO:0000259" key="2">
    <source>
        <dbReference type="Pfam" id="PF06439"/>
    </source>
</evidence>
<feature type="chain" id="PRO_5041292018" evidence="1">
    <location>
        <begin position="22"/>
        <end position="262"/>
    </location>
</feature>
<gene>
    <name evidence="3" type="ORF">N2K84_00400</name>
</gene>
<feature type="signal peptide" evidence="1">
    <location>
        <begin position="1"/>
        <end position="21"/>
    </location>
</feature>
<dbReference type="Proteomes" id="UP001163821">
    <property type="component" value="Unassembled WGS sequence"/>
</dbReference>
<dbReference type="Pfam" id="PF06439">
    <property type="entry name" value="3keto-disac_hyd"/>
    <property type="match status" value="1"/>
</dbReference>
<dbReference type="RefSeq" id="WP_282589774.1">
    <property type="nucleotide sequence ID" value="NZ_JAPAAF010000001.1"/>
</dbReference>
<feature type="domain" description="3-keto-alpha-glucoside-1,2-lyase/3-keto-2-hydroxy-glucal hydratase" evidence="2">
    <location>
        <begin position="24"/>
        <end position="253"/>
    </location>
</feature>
<organism evidence="3 4">
    <name type="scientific">Gaoshiqia sediminis</name>
    <dbReference type="NCBI Taxonomy" id="2986998"/>
    <lineage>
        <taxon>Bacteria</taxon>
        <taxon>Pseudomonadati</taxon>
        <taxon>Bacteroidota</taxon>
        <taxon>Bacteroidia</taxon>
        <taxon>Marinilabiliales</taxon>
        <taxon>Prolixibacteraceae</taxon>
        <taxon>Gaoshiqia</taxon>
    </lineage>
</organism>
<name>A0AA41Y0G0_9BACT</name>